<evidence type="ECO:0000256" key="2">
    <source>
        <dbReference type="SAM" id="Phobius"/>
    </source>
</evidence>
<accession>A0A4Y7XGV8</accession>
<dbReference type="EMBL" id="SNTY01000003">
    <property type="protein sequence ID" value="TEU30808.1"/>
    <property type="molecule type" value="Genomic_DNA"/>
</dbReference>
<comment type="caution">
    <text evidence="3">The sequence shown here is derived from an EMBL/GenBank/DDBJ whole genome shotgun (WGS) entry which is preliminary data.</text>
</comment>
<feature type="region of interest" description="Disordered" evidence="1">
    <location>
        <begin position="113"/>
        <end position="146"/>
    </location>
</feature>
<keyword evidence="2" id="KW-0472">Membrane</keyword>
<gene>
    <name evidence="3" type="ORF">E2B99_00130</name>
</gene>
<sequence length="170" mass="18369">MIKNDENNSGIAKTRLKQIAWSQATLLGLMMAAMGLTACQSIQPYNGKTGYQREPSNPDQVIISYTLDSKTTDQIISQKLQKACAKELGLAPNTPININILDQKEFANLDQQESFNNNGNNSTVPLGNSERTSFGLSATPKLSNSSNTAGMDMLNASPNTLKQVTAACLR</sequence>
<name>A0A4Y7XGV8_9GAMM</name>
<dbReference type="Proteomes" id="UP000297834">
    <property type="component" value="Unassembled WGS sequence"/>
</dbReference>
<keyword evidence="2" id="KW-0812">Transmembrane</keyword>
<dbReference type="AlphaFoldDB" id="A0A4Y7XGV8"/>
<keyword evidence="4" id="KW-1185">Reference proteome</keyword>
<feature type="transmembrane region" description="Helical" evidence="2">
    <location>
        <begin position="20"/>
        <end position="38"/>
    </location>
</feature>
<organism evidence="3 4">
    <name type="scientific">Alkanindiges illinoisensis</name>
    <dbReference type="NCBI Taxonomy" id="197183"/>
    <lineage>
        <taxon>Bacteria</taxon>
        <taxon>Pseudomonadati</taxon>
        <taxon>Pseudomonadota</taxon>
        <taxon>Gammaproteobacteria</taxon>
        <taxon>Moraxellales</taxon>
        <taxon>Moraxellaceae</taxon>
        <taxon>Alkanindiges</taxon>
    </lineage>
</organism>
<proteinExistence type="predicted"/>
<keyword evidence="2" id="KW-1133">Transmembrane helix</keyword>
<dbReference type="OrthoDB" id="6717375at2"/>
<evidence type="ECO:0000313" key="3">
    <source>
        <dbReference type="EMBL" id="TEU30808.1"/>
    </source>
</evidence>
<protein>
    <submittedName>
        <fullName evidence="3">Uncharacterized protein</fullName>
    </submittedName>
</protein>
<reference evidence="3 4" key="1">
    <citation type="submission" date="2019-03" db="EMBL/GenBank/DDBJ databases">
        <title>Alkanindiges illinoisensis: a potential pathogenic isolated from ascites of a gastric cancer patient with abdominal metastasis.</title>
        <authorList>
            <person name="Hu X."/>
            <person name="Yang B."/>
            <person name="Yan X."/>
            <person name="Lin L."/>
            <person name="Zhao H."/>
            <person name="Zhou F."/>
            <person name="Su B."/>
            <person name="Chen J."/>
            <person name="Rui Y."/>
            <person name="Wang Q."/>
            <person name="Zheng L."/>
        </authorList>
    </citation>
    <scope>NUCLEOTIDE SEQUENCE [LARGE SCALE GENOMIC DNA]</scope>
    <source>
        <strain evidence="3 4">NFYY 23406</strain>
    </source>
</reference>
<evidence type="ECO:0000256" key="1">
    <source>
        <dbReference type="SAM" id="MobiDB-lite"/>
    </source>
</evidence>
<dbReference type="RefSeq" id="WP_134242989.1">
    <property type="nucleotide sequence ID" value="NZ_SNTY01000003.1"/>
</dbReference>
<evidence type="ECO:0000313" key="4">
    <source>
        <dbReference type="Proteomes" id="UP000297834"/>
    </source>
</evidence>